<reference evidence="3 4" key="1">
    <citation type="submission" date="2021-05" db="EMBL/GenBank/DDBJ databases">
        <title>A Polyphasic approach of four new species of the genus Ohtaekwangia: Ohtaekwangia histidinii sp. nov., Ohtaekwangia cretensis sp. nov., Ohtaekwangia indiensis sp. nov., Ohtaekwangia reichenbachii sp. nov. from diverse environment.</title>
        <authorList>
            <person name="Octaviana S."/>
        </authorList>
    </citation>
    <scope>NUCLEOTIDE SEQUENCE [LARGE SCALE GENOMIC DNA]</scope>
    <source>
        <strain evidence="3 4">PWU20</strain>
    </source>
</reference>
<keyword evidence="1" id="KW-0802">TPR repeat</keyword>
<dbReference type="InterPro" id="IPR011990">
    <property type="entry name" value="TPR-like_helical_dom_sf"/>
</dbReference>
<feature type="compositionally biased region" description="Polar residues" evidence="2">
    <location>
        <begin position="497"/>
        <end position="518"/>
    </location>
</feature>
<dbReference type="Gene3D" id="1.25.40.10">
    <property type="entry name" value="Tetratricopeptide repeat domain"/>
    <property type="match status" value="4"/>
</dbReference>
<dbReference type="InterPro" id="IPR019734">
    <property type="entry name" value="TPR_rpt"/>
</dbReference>
<dbReference type="Pfam" id="PF13181">
    <property type="entry name" value="TPR_8"/>
    <property type="match status" value="2"/>
</dbReference>
<evidence type="ECO:0000313" key="3">
    <source>
        <dbReference type="EMBL" id="MBT1702672.1"/>
    </source>
</evidence>
<dbReference type="PROSITE" id="PS51257">
    <property type="entry name" value="PROKAR_LIPOPROTEIN"/>
    <property type="match status" value="1"/>
</dbReference>
<dbReference type="EMBL" id="JAHESD010000007">
    <property type="protein sequence ID" value="MBT1702672.1"/>
    <property type="molecule type" value="Genomic_DNA"/>
</dbReference>
<evidence type="ECO:0000256" key="2">
    <source>
        <dbReference type="SAM" id="MobiDB-lite"/>
    </source>
</evidence>
<accession>A0ABS5VMJ1</accession>
<name>A0ABS5VMJ1_9BACT</name>
<dbReference type="SUPFAM" id="SSF81901">
    <property type="entry name" value="HCP-like"/>
    <property type="match status" value="1"/>
</dbReference>
<feature type="repeat" description="TPR" evidence="1">
    <location>
        <begin position="293"/>
        <end position="326"/>
    </location>
</feature>
<protein>
    <submittedName>
        <fullName evidence="3">Tetratricopeptide repeat protein</fullName>
    </submittedName>
</protein>
<dbReference type="RefSeq" id="WP_254152639.1">
    <property type="nucleotide sequence ID" value="NZ_JAHESD010000007.1"/>
</dbReference>
<dbReference type="SUPFAM" id="SSF48452">
    <property type="entry name" value="TPR-like"/>
    <property type="match status" value="1"/>
</dbReference>
<organism evidence="3 4">
    <name type="scientific">Chryseosolibacter indicus</name>
    <dbReference type="NCBI Taxonomy" id="2782351"/>
    <lineage>
        <taxon>Bacteria</taxon>
        <taxon>Pseudomonadati</taxon>
        <taxon>Bacteroidota</taxon>
        <taxon>Cytophagia</taxon>
        <taxon>Cytophagales</taxon>
        <taxon>Chryseotaleaceae</taxon>
        <taxon>Chryseosolibacter</taxon>
    </lineage>
</organism>
<feature type="repeat" description="TPR" evidence="1">
    <location>
        <begin position="217"/>
        <end position="250"/>
    </location>
</feature>
<dbReference type="Pfam" id="PF13174">
    <property type="entry name" value="TPR_6"/>
    <property type="match status" value="1"/>
</dbReference>
<gene>
    <name evidence="3" type="ORF">KK060_05230</name>
</gene>
<evidence type="ECO:0000256" key="1">
    <source>
        <dbReference type="PROSITE-ProRule" id="PRU00339"/>
    </source>
</evidence>
<dbReference type="Proteomes" id="UP000772618">
    <property type="component" value="Unassembled WGS sequence"/>
</dbReference>
<proteinExistence type="predicted"/>
<sequence>MKNQVFLFSITIILFTAACSSQRNTWTSKAFHNTTAHYNGYFYAKGEIEKVEKTIRNAQIDDYNRVLWLFPTFDSSMAKGYDKEIQEAIKMASIAIQRHPNSKWVDDAYILVGKGRHYSLDWGNAIQAFKYTNTISKDVDTKHLAIINLIRTYIEHKEFNNAKAAIDFLLKEDLNKSNKKKLYLERAYYYQIHDDYDNMVRNLTQASPMLKKSDRRGRIYFIIGQVYQRLGFEAEAYNFYKKCISTNPEYEVDFYARLYMAQVTEISKTKDVNAARKTFKKLLKDSKNREFKDKIYYEMGVFELKQQNVKEAISDFNKSIKEGKNKRIDGEAYLRLGEVYYDTLKNYELSQAYYDSAINSLPQDFENYDAIKARADILNEFVDHIKTIKWQDSLLTLSTVDSASIKARIDEIVAEKKKVEEIAAKKRKKNRIEISTNDNNNIFASNEEGETGITSSNDWYFSSPSTMSMGQSEFTRVWGNIPLEDNWRRSLKETGPAQANANVSSGDSLRVTAQQGGNTPEKKAIDPAVQEFERLNKEIPRTEEAKKEALAKIEEAYFKLGEIYHFKLLENDNAVITYKTLLQRFPNTEHEPEVLYTLYLILKGANPQQADAYASTLKEKHPNSTFAKILVNPAYLQESSQTAEKQKELYQLAYHHFEADSFHLSSNVLQEAMNLGETNFTPTLELLRVLIIGKTETIYKYQFELDQFITKYSEAEIVNYAKKLLETSKRFQESEEKRKGIQYIRSLEEHHYFVVVHKRKDKAEDIFTNRLKLFNEQHFSEINLKISNLILNDDYAVTFVSEFSNVSTAIRYFITFNENLPTLNDLGNQKFDNFVITKDNFDIFYRTKGLDEYLRFFEKNYPKENQ</sequence>
<dbReference type="SMART" id="SM00028">
    <property type="entry name" value="TPR"/>
    <property type="match status" value="4"/>
</dbReference>
<dbReference type="PROSITE" id="PS50005">
    <property type="entry name" value="TPR"/>
    <property type="match status" value="2"/>
</dbReference>
<evidence type="ECO:0000313" key="4">
    <source>
        <dbReference type="Proteomes" id="UP000772618"/>
    </source>
</evidence>
<feature type="region of interest" description="Disordered" evidence="2">
    <location>
        <begin position="496"/>
        <end position="522"/>
    </location>
</feature>
<comment type="caution">
    <text evidence="3">The sequence shown here is derived from an EMBL/GenBank/DDBJ whole genome shotgun (WGS) entry which is preliminary data.</text>
</comment>
<keyword evidence="4" id="KW-1185">Reference proteome</keyword>